<dbReference type="SMART" id="SM00858">
    <property type="entry name" value="SAF"/>
    <property type="match status" value="1"/>
</dbReference>
<dbReference type="InterPro" id="IPR031571">
    <property type="entry name" value="RcpC_dom"/>
</dbReference>
<reference evidence="2 3" key="1">
    <citation type="submission" date="2017-10" db="EMBL/GenBank/DDBJ databases">
        <title>Sedimentibacterium mangrovi gen. nov., sp. nov., a novel member of family Phyllobacteriacea isolated from mangrove sediment.</title>
        <authorList>
            <person name="Liao H."/>
            <person name="Tian Y."/>
        </authorList>
    </citation>
    <scope>NUCLEOTIDE SEQUENCE [LARGE SCALE GENOMIC DNA]</scope>
    <source>
        <strain evidence="2 3">X9-2-2</strain>
    </source>
</reference>
<dbReference type="NCBIfam" id="TIGR03177">
    <property type="entry name" value="pilus_cpaB"/>
    <property type="match status" value="1"/>
</dbReference>
<dbReference type="Proteomes" id="UP000221168">
    <property type="component" value="Unassembled WGS sequence"/>
</dbReference>
<protein>
    <submittedName>
        <fullName evidence="2">Flp pilus assembly protein CpaB</fullName>
    </submittedName>
</protein>
<comment type="caution">
    <text evidence="2">The sequence shown here is derived from an EMBL/GenBank/DDBJ whole genome shotgun (WGS) entry which is preliminary data.</text>
</comment>
<dbReference type="OrthoDB" id="163768at2"/>
<dbReference type="InterPro" id="IPR013974">
    <property type="entry name" value="SAF"/>
</dbReference>
<accession>A0A2G1QHS7</accession>
<proteinExistence type="predicted"/>
<evidence type="ECO:0000313" key="2">
    <source>
        <dbReference type="EMBL" id="PHP65097.1"/>
    </source>
</evidence>
<name>A0A2G1QHS7_9HYPH</name>
<dbReference type="CDD" id="cd11614">
    <property type="entry name" value="SAF_CpaB_FlgA_like"/>
    <property type="match status" value="1"/>
</dbReference>
<dbReference type="AlphaFoldDB" id="A0A2G1QHS7"/>
<organism evidence="2 3">
    <name type="scientific">Zhengella mangrovi</name>
    <dbReference type="NCBI Taxonomy" id="1982044"/>
    <lineage>
        <taxon>Bacteria</taxon>
        <taxon>Pseudomonadati</taxon>
        <taxon>Pseudomonadota</taxon>
        <taxon>Alphaproteobacteria</taxon>
        <taxon>Hyphomicrobiales</taxon>
        <taxon>Notoacmeibacteraceae</taxon>
        <taxon>Zhengella</taxon>
    </lineage>
</organism>
<dbReference type="EMBL" id="PDVP01000019">
    <property type="protein sequence ID" value="PHP65097.1"/>
    <property type="molecule type" value="Genomic_DNA"/>
</dbReference>
<feature type="domain" description="SAF" evidence="1">
    <location>
        <begin position="45"/>
        <end position="110"/>
    </location>
</feature>
<keyword evidence="3" id="KW-1185">Reference proteome</keyword>
<evidence type="ECO:0000313" key="3">
    <source>
        <dbReference type="Proteomes" id="UP000221168"/>
    </source>
</evidence>
<dbReference type="Pfam" id="PF08666">
    <property type="entry name" value="SAF"/>
    <property type="match status" value="1"/>
</dbReference>
<dbReference type="Pfam" id="PF16976">
    <property type="entry name" value="RcpC"/>
    <property type="match status" value="1"/>
</dbReference>
<dbReference type="InterPro" id="IPR017592">
    <property type="entry name" value="Pilus_assmbl_Flp-typ_CpaB"/>
</dbReference>
<sequence length="298" mass="30338">MLGVAAIFGSLSIFAANKWLETAAEAQVVRAETAPAAPKPEVIFGSIVVAKQPLRYGAAITPGDLSEIPWPKDAVPDGAYRTVKDLVDDGARVVLSPIEANEPVLLAKLSGPNGRATLSNTLSPGMQAVTIPADEVTGVGGFLSMGDRVDVVLTRNGGSAVAQSNGAEETGAAKGVEMITETVVSGARVLSGRPEDGAKSVQKTVTLEVTPADARRIALARSVGQLSLTLLSASAPADGTRDSATLSSLTGMISTVAGESVPASTDKPAVLTEVKVTRGLKGEVYNVPSSNGADGKRP</sequence>
<evidence type="ECO:0000259" key="1">
    <source>
        <dbReference type="SMART" id="SM00858"/>
    </source>
</evidence>
<gene>
    <name evidence="2" type="primary">cpaB</name>
    <name evidence="2" type="ORF">CSC94_21340</name>
</gene>